<comment type="caution">
    <text evidence="1">The sequence shown here is derived from an EMBL/GenBank/DDBJ whole genome shotgun (WGS) entry which is preliminary data.</text>
</comment>
<organism evidence="1 2">
    <name type="scientific">Lecanicillium saksenae</name>
    <dbReference type="NCBI Taxonomy" id="468837"/>
    <lineage>
        <taxon>Eukaryota</taxon>
        <taxon>Fungi</taxon>
        <taxon>Dikarya</taxon>
        <taxon>Ascomycota</taxon>
        <taxon>Pezizomycotina</taxon>
        <taxon>Sordariomycetes</taxon>
        <taxon>Hypocreomycetidae</taxon>
        <taxon>Hypocreales</taxon>
        <taxon>Cordycipitaceae</taxon>
        <taxon>Lecanicillium</taxon>
    </lineage>
</organism>
<reference evidence="1" key="1">
    <citation type="submission" date="2022-07" db="EMBL/GenBank/DDBJ databases">
        <title>Genome Sequence of Lecanicillium saksenae.</title>
        <authorList>
            <person name="Buettner E."/>
        </authorList>
    </citation>
    <scope>NUCLEOTIDE SEQUENCE</scope>
    <source>
        <strain evidence="1">VT-O1</strain>
    </source>
</reference>
<evidence type="ECO:0000313" key="2">
    <source>
        <dbReference type="Proteomes" id="UP001148737"/>
    </source>
</evidence>
<sequence>MIQYGLVDGAERLEKYTPGGFHPILIGDKMHHRYEVVDKLGYGGWSTFWLVHDPQEQRYLALKVGIADSLPREVPILRALGAPSKVPGFEHIPHMLDEFTVTGPNGSHPCIQALFSSAFYTEKQVMCQRIDILGLLPDDWYKKWEYRYDFFELDRQPKHGRHVSPGIEQTFRNRVQKYRGKANMVELCAEEEAAFLDMMKGMLRCRPEQRYTAQQVLECDWVVKWAHPDYKRSRASEACGIEAVL</sequence>
<proteinExistence type="predicted"/>
<gene>
    <name evidence="1" type="ORF">NLG97_g9141</name>
</gene>
<name>A0ACC1QIV1_9HYPO</name>
<protein>
    <submittedName>
        <fullName evidence="1">Uncharacterized protein</fullName>
    </submittedName>
</protein>
<evidence type="ECO:0000313" key="1">
    <source>
        <dbReference type="EMBL" id="KAJ3476408.1"/>
    </source>
</evidence>
<dbReference type="Proteomes" id="UP001148737">
    <property type="component" value="Unassembled WGS sequence"/>
</dbReference>
<dbReference type="EMBL" id="JANAKD010001801">
    <property type="protein sequence ID" value="KAJ3476408.1"/>
    <property type="molecule type" value="Genomic_DNA"/>
</dbReference>
<keyword evidence="2" id="KW-1185">Reference proteome</keyword>
<accession>A0ACC1QIV1</accession>